<dbReference type="Proteomes" id="UP001238334">
    <property type="component" value="Chromosome"/>
</dbReference>
<organism evidence="3 4">
    <name type="scientific">Parasedimentitalea psychrophila</name>
    <dbReference type="NCBI Taxonomy" id="2997337"/>
    <lineage>
        <taxon>Bacteria</taxon>
        <taxon>Pseudomonadati</taxon>
        <taxon>Pseudomonadota</taxon>
        <taxon>Alphaproteobacteria</taxon>
        <taxon>Rhodobacterales</taxon>
        <taxon>Paracoccaceae</taxon>
        <taxon>Parasedimentitalea</taxon>
    </lineage>
</organism>
<evidence type="ECO:0000259" key="2">
    <source>
        <dbReference type="Pfam" id="PF00496"/>
    </source>
</evidence>
<feature type="domain" description="Solute-binding protein family 5" evidence="2">
    <location>
        <begin position="74"/>
        <end position="143"/>
    </location>
</feature>
<evidence type="ECO:0000256" key="1">
    <source>
        <dbReference type="SAM" id="SignalP"/>
    </source>
</evidence>
<dbReference type="InterPro" id="IPR000914">
    <property type="entry name" value="SBP_5_dom"/>
</dbReference>
<dbReference type="EMBL" id="CP127247">
    <property type="protein sequence ID" value="WIY27344.1"/>
    <property type="molecule type" value="Genomic_DNA"/>
</dbReference>
<gene>
    <name evidence="3" type="ORF">QPJ95_10750</name>
</gene>
<proteinExistence type="predicted"/>
<dbReference type="Pfam" id="PF00496">
    <property type="entry name" value="SBP_bac_5"/>
    <property type="match status" value="1"/>
</dbReference>
<dbReference type="AlphaFoldDB" id="A0A9Y2P6E2"/>
<dbReference type="Gene3D" id="3.10.105.10">
    <property type="entry name" value="Dipeptide-binding Protein, Domain 3"/>
    <property type="match status" value="1"/>
</dbReference>
<accession>A0A9Y2P6E2</accession>
<dbReference type="SUPFAM" id="SSF53850">
    <property type="entry name" value="Periplasmic binding protein-like II"/>
    <property type="match status" value="1"/>
</dbReference>
<keyword evidence="1" id="KW-0732">Signal</keyword>
<name>A0A9Y2P6E2_9RHOB</name>
<evidence type="ECO:0000313" key="3">
    <source>
        <dbReference type="EMBL" id="WIY27344.1"/>
    </source>
</evidence>
<dbReference type="KEGG" id="ppso:QPJ95_10750"/>
<keyword evidence="4" id="KW-1185">Reference proteome</keyword>
<evidence type="ECO:0000313" key="4">
    <source>
        <dbReference type="Proteomes" id="UP001238334"/>
    </source>
</evidence>
<dbReference type="RefSeq" id="WP_270920510.1">
    <property type="nucleotide sequence ID" value="NZ_CP127247.1"/>
</dbReference>
<feature type="chain" id="PRO_5040887312" evidence="1">
    <location>
        <begin position="35"/>
        <end position="173"/>
    </location>
</feature>
<protein>
    <submittedName>
        <fullName evidence="3">ABC transporter substrate-binding protein</fullName>
    </submittedName>
</protein>
<sequence>MQILSYLWPRRYISGAKMGAALVVSMSVAGGALAASSPSVGDPQGITSQSPYQLDLSDYQAQGVGLSNFSVLKEGEEAGGYKVTLPPGQTGPAITFNQTIKDLRMGEVYADVRFRKAMSLAINRDELNEALWFGLGTPGAALPLGVALSPTRIAIMRSRLMRMQPMHCWTKWA</sequence>
<reference evidence="3 4" key="1">
    <citation type="submission" date="2023-06" db="EMBL/GenBank/DDBJ databases">
        <title>Parasedimentitalea psychrophila sp. nov., a psychrophilic bacterium isolated from deep-sea sediment.</title>
        <authorList>
            <person name="Li A."/>
        </authorList>
    </citation>
    <scope>NUCLEOTIDE SEQUENCE [LARGE SCALE GENOMIC DNA]</scope>
    <source>
        <strain evidence="3 4">QS115</strain>
    </source>
</reference>
<feature type="signal peptide" evidence="1">
    <location>
        <begin position="1"/>
        <end position="34"/>
    </location>
</feature>